<evidence type="ECO:0000259" key="2">
    <source>
        <dbReference type="SMART" id="SM00014"/>
    </source>
</evidence>
<dbReference type="InterPro" id="IPR036938">
    <property type="entry name" value="PAP2/HPO_sf"/>
</dbReference>
<dbReference type="AlphaFoldDB" id="A0A944GVA7"/>
<evidence type="ECO:0000256" key="1">
    <source>
        <dbReference type="SAM" id="Phobius"/>
    </source>
</evidence>
<feature type="domain" description="Phosphatidic acid phosphatase type 2/haloperoxidase" evidence="2">
    <location>
        <begin position="55"/>
        <end position="159"/>
    </location>
</feature>
<feature type="transmembrane region" description="Helical" evidence="1">
    <location>
        <begin position="144"/>
        <end position="161"/>
    </location>
</feature>
<dbReference type="Proteomes" id="UP000761411">
    <property type="component" value="Unassembled WGS sequence"/>
</dbReference>
<dbReference type="SMART" id="SM00014">
    <property type="entry name" value="acidPPc"/>
    <property type="match status" value="1"/>
</dbReference>
<dbReference type="PANTHER" id="PTHR14969">
    <property type="entry name" value="SPHINGOSINE-1-PHOSPHATE PHOSPHOHYDROLASE"/>
    <property type="match status" value="1"/>
</dbReference>
<feature type="transmembrane region" description="Helical" evidence="1">
    <location>
        <begin position="21"/>
        <end position="43"/>
    </location>
</feature>
<accession>A0A944GVA7</accession>
<feature type="transmembrane region" description="Helical" evidence="1">
    <location>
        <begin position="101"/>
        <end position="124"/>
    </location>
</feature>
<gene>
    <name evidence="3" type="ORF">DYI25_04065</name>
</gene>
<protein>
    <submittedName>
        <fullName evidence="3">Undecaprenyl-diphosphatase</fullName>
    </submittedName>
</protein>
<reference evidence="3 4" key="1">
    <citation type="journal article" date="2021" name="Microorganisms">
        <title>Bacterial Dimethylsulfoniopropionate Biosynthesis in the East China Sea.</title>
        <authorList>
            <person name="Liu J."/>
            <person name="Zhang Y."/>
            <person name="Liu J."/>
            <person name="Zhong H."/>
            <person name="Williams B.T."/>
            <person name="Zheng Y."/>
            <person name="Curson A.R.J."/>
            <person name="Sun C."/>
            <person name="Sun H."/>
            <person name="Song D."/>
            <person name="Wagner Mackenzie B."/>
            <person name="Bermejo Martinez A."/>
            <person name="Todd J.D."/>
            <person name="Zhang X.H."/>
        </authorList>
    </citation>
    <scope>NUCLEOTIDE SEQUENCE [LARGE SCALE GENOMIC DNA]</scope>
    <source>
        <strain evidence="3 4">ESS08</strain>
    </source>
</reference>
<dbReference type="PANTHER" id="PTHR14969:SF58">
    <property type="entry name" value="UNDECAPRENYL-DIPHOSPHATASE BCRC"/>
    <property type="match status" value="1"/>
</dbReference>
<name>A0A944GVA7_9BACI</name>
<proteinExistence type="predicted"/>
<dbReference type="GO" id="GO:0050380">
    <property type="term" value="F:undecaprenyl-diphosphatase activity"/>
    <property type="evidence" value="ECO:0007669"/>
    <property type="project" value="InterPro"/>
</dbReference>
<dbReference type="Pfam" id="PF01569">
    <property type="entry name" value="PAP2"/>
    <property type="match status" value="1"/>
</dbReference>
<keyword evidence="4" id="KW-1185">Reference proteome</keyword>
<dbReference type="InterPro" id="IPR033879">
    <property type="entry name" value="UPP_Pase"/>
</dbReference>
<keyword evidence="1" id="KW-0812">Transmembrane</keyword>
<feature type="transmembrane region" description="Helical" evidence="1">
    <location>
        <begin position="55"/>
        <end position="74"/>
    </location>
</feature>
<comment type="caution">
    <text evidence="3">The sequence shown here is derived from an EMBL/GenBank/DDBJ whole genome shotgun (WGS) entry which is preliminary data.</text>
</comment>
<organism evidence="3 4">
    <name type="scientific">Mesobacillus boroniphilus</name>
    <dbReference type="NCBI Taxonomy" id="308892"/>
    <lineage>
        <taxon>Bacteria</taxon>
        <taxon>Bacillati</taxon>
        <taxon>Bacillota</taxon>
        <taxon>Bacilli</taxon>
        <taxon>Bacillales</taxon>
        <taxon>Bacillaceae</taxon>
        <taxon>Mesobacillus</taxon>
    </lineage>
</organism>
<dbReference type="CDD" id="cd03385">
    <property type="entry name" value="PAP2_BcrC_like"/>
    <property type="match status" value="1"/>
</dbReference>
<dbReference type="EMBL" id="QTKX01000001">
    <property type="protein sequence ID" value="MBS8263618.1"/>
    <property type="molecule type" value="Genomic_DNA"/>
</dbReference>
<evidence type="ECO:0000313" key="3">
    <source>
        <dbReference type="EMBL" id="MBS8263618.1"/>
    </source>
</evidence>
<dbReference type="SUPFAM" id="SSF48317">
    <property type="entry name" value="Acid phosphatase/Vanadium-dependent haloperoxidase"/>
    <property type="match status" value="1"/>
</dbReference>
<sequence length="173" mass="20061">MDLKLFRLINRLSGRFSPMDQLMILISNRVRYAYLLIIVYMLFKNRFNKRIALETGMAVLISFIAHFFIHLFYFRPRPFKKRRVGILIPSKMDSSFPSKHTILAFAASTTVLMFHRTLGTIMMWMSALTGFSRIWVGHHYPFDIVGSAILGSMTSVVTRIISFRKFGQKPADS</sequence>
<dbReference type="InterPro" id="IPR000326">
    <property type="entry name" value="PAP2/HPO"/>
</dbReference>
<dbReference type="GO" id="GO:0005886">
    <property type="term" value="C:plasma membrane"/>
    <property type="evidence" value="ECO:0007669"/>
    <property type="project" value="InterPro"/>
</dbReference>
<dbReference type="Gene3D" id="1.20.144.10">
    <property type="entry name" value="Phosphatidic acid phosphatase type 2/haloperoxidase"/>
    <property type="match status" value="1"/>
</dbReference>
<keyword evidence="1" id="KW-1133">Transmembrane helix</keyword>
<keyword evidence="1" id="KW-0472">Membrane</keyword>
<evidence type="ECO:0000313" key="4">
    <source>
        <dbReference type="Proteomes" id="UP000761411"/>
    </source>
</evidence>